<evidence type="ECO:0000313" key="1">
    <source>
        <dbReference type="EMBL" id="NNH71705.1"/>
    </source>
</evidence>
<sequence length="376" mass="37889">MLALVLAGALAAGVVGYLRWSASPTAVALINTDAGPLGERITKSLQNSGTHEWDVVDEASTADYAVIVTLPTDLTTSVASLVTDKPQRAQVTATTHDNADPYLVNDAVNEVTRQISAAGMDAMFAATSAARGQVSQVAFTASLLGAGVGAAADAAGQFSGGTDQMLGFLESAKSGAGQLTSAIAVLNSTVSAATTQANQLATALDTTGVTVGQVQQTSTALSSGLDSILPLLRALPFAGDPQLADIITQLQGLQNIADQAGGQLSGFGEIVGTEVTPDTRIGTLLRDAAARLGDASAQLSQGAQLAESIPQIADEGAAQLLAAVDALTAGVDQLQSITTTLNNQANSALATLPQRSGTQSSQVAITLADPVVIVRK</sequence>
<reference evidence="1 2" key="1">
    <citation type="submission" date="2020-05" db="EMBL/GenBank/DDBJ databases">
        <title>MicrobeNet Type strains.</title>
        <authorList>
            <person name="Nicholson A.C."/>
        </authorList>
    </citation>
    <scope>NUCLEOTIDE SEQUENCE [LARGE SCALE GENOMIC DNA]</scope>
    <source>
        <strain evidence="1 2">JCM 3224</strain>
    </source>
</reference>
<organism evidence="1 2">
    <name type="scientific">Nocardia uniformis</name>
    <dbReference type="NCBI Taxonomy" id="53432"/>
    <lineage>
        <taxon>Bacteria</taxon>
        <taxon>Bacillati</taxon>
        <taxon>Actinomycetota</taxon>
        <taxon>Actinomycetes</taxon>
        <taxon>Mycobacteriales</taxon>
        <taxon>Nocardiaceae</taxon>
        <taxon>Nocardia</taxon>
    </lineage>
</organism>
<accession>A0A849C5T7</accession>
<dbReference type="AlphaFoldDB" id="A0A849C5T7"/>
<dbReference type="Proteomes" id="UP000586827">
    <property type="component" value="Unassembled WGS sequence"/>
</dbReference>
<dbReference type="EMBL" id="JABELX010000006">
    <property type="protein sequence ID" value="NNH71705.1"/>
    <property type="molecule type" value="Genomic_DNA"/>
</dbReference>
<protein>
    <submittedName>
        <fullName evidence="1">Uncharacterized protein</fullName>
    </submittedName>
</protein>
<evidence type="ECO:0000313" key="2">
    <source>
        <dbReference type="Proteomes" id="UP000586827"/>
    </source>
</evidence>
<gene>
    <name evidence="1" type="ORF">HLB23_17865</name>
</gene>
<keyword evidence="2" id="KW-1185">Reference proteome</keyword>
<comment type="caution">
    <text evidence="1">The sequence shown here is derived from an EMBL/GenBank/DDBJ whole genome shotgun (WGS) entry which is preliminary data.</text>
</comment>
<proteinExistence type="predicted"/>
<name>A0A849C5T7_9NOCA</name>